<keyword evidence="5" id="KW-0732">Signal</keyword>
<dbReference type="GO" id="GO:0005886">
    <property type="term" value="C:plasma membrane"/>
    <property type="evidence" value="ECO:0007669"/>
    <property type="project" value="TreeGrafter"/>
</dbReference>
<dbReference type="Gene3D" id="1.10.510.10">
    <property type="entry name" value="Transferase(Phosphotransferase) domain 1"/>
    <property type="match status" value="1"/>
</dbReference>
<evidence type="ECO:0000256" key="11">
    <source>
        <dbReference type="ARBA" id="ARBA00023137"/>
    </source>
</evidence>
<dbReference type="FunFam" id="1.10.510.10:FF:000190">
    <property type="entry name" value="Proto-oncogene tyrosine-protein kinase receptor Ret"/>
    <property type="match status" value="1"/>
</dbReference>
<evidence type="ECO:0000256" key="3">
    <source>
        <dbReference type="ARBA" id="ARBA00022679"/>
    </source>
</evidence>
<evidence type="ECO:0000256" key="9">
    <source>
        <dbReference type="ARBA" id="ARBA00022989"/>
    </source>
</evidence>
<dbReference type="OrthoDB" id="3256376at2759"/>
<dbReference type="PANTHER" id="PTHR24416:SF620">
    <property type="entry name" value="TYROSINE-PROTEIN KINASE RECEPTOR TORSO"/>
    <property type="match status" value="1"/>
</dbReference>
<dbReference type="GO" id="GO:0004714">
    <property type="term" value="F:transmembrane receptor protein tyrosine kinase activity"/>
    <property type="evidence" value="ECO:0007669"/>
    <property type="project" value="UniProtKB-EC"/>
</dbReference>
<dbReference type="InterPro" id="IPR020635">
    <property type="entry name" value="Tyr_kinase_cat_dom"/>
</dbReference>
<keyword evidence="7" id="KW-0418">Kinase</keyword>
<sequence length="236" mass="27566">MFTSRFFTFHTDQCESNYKNTRTIANHLYDIQQDVIKYTENITSADLLNFARQVVTGMEFLSSNRIVHRDLAARNVLVRPDRVVKISDFGLSRDIYQENVYRKKGDGKLPLKWMAIEALTHQIYTTYSDVWAFGILLWEIVTLGAMPYPGTPTNKILQLLKSGYRMERPSNCSQELYNIMYSCWNIRPQSRPTFTELKQSLDKLLSNYSENKYLNLCDVLYESANEYNESRSIKAC</sequence>
<name>A0A6I9VXH6_9HYME</name>
<dbReference type="PANTHER" id="PTHR24416">
    <property type="entry name" value="TYROSINE-PROTEIN KINASE RECEPTOR"/>
    <property type="match status" value="1"/>
</dbReference>
<proteinExistence type="predicted"/>
<evidence type="ECO:0000256" key="4">
    <source>
        <dbReference type="ARBA" id="ARBA00022692"/>
    </source>
</evidence>
<keyword evidence="3" id="KW-0808">Transferase</keyword>
<dbReference type="EC" id="2.7.10.1" evidence="2"/>
<dbReference type="GO" id="GO:0005524">
    <property type="term" value="F:ATP binding"/>
    <property type="evidence" value="ECO:0007669"/>
    <property type="project" value="UniProtKB-KW"/>
</dbReference>
<dbReference type="CDD" id="cd00192">
    <property type="entry name" value="PTKc"/>
    <property type="match status" value="1"/>
</dbReference>
<feature type="domain" description="Protein kinase" evidence="14">
    <location>
        <begin position="1"/>
        <end position="205"/>
    </location>
</feature>
<keyword evidence="15" id="KW-1185">Reference proteome</keyword>
<dbReference type="SMART" id="SM00219">
    <property type="entry name" value="TyrKc"/>
    <property type="match status" value="1"/>
</dbReference>
<keyword evidence="6" id="KW-0547">Nucleotide-binding</keyword>
<evidence type="ECO:0000313" key="16">
    <source>
        <dbReference type="RefSeq" id="XP_011633017.1"/>
    </source>
</evidence>
<dbReference type="InterPro" id="IPR001245">
    <property type="entry name" value="Ser-Thr/Tyr_kinase_cat_dom"/>
</dbReference>
<accession>A0A6I9VXH6</accession>
<gene>
    <name evidence="16" type="primary">LOC105424465</name>
</gene>
<evidence type="ECO:0000256" key="5">
    <source>
        <dbReference type="ARBA" id="ARBA00022729"/>
    </source>
</evidence>
<dbReference type="SUPFAM" id="SSF56112">
    <property type="entry name" value="Protein kinase-like (PK-like)"/>
    <property type="match status" value="1"/>
</dbReference>
<dbReference type="PROSITE" id="PS00109">
    <property type="entry name" value="PROTEIN_KINASE_TYR"/>
    <property type="match status" value="1"/>
</dbReference>
<dbReference type="InterPro" id="IPR008266">
    <property type="entry name" value="Tyr_kinase_AS"/>
</dbReference>
<organism evidence="15 16">
    <name type="scientific">Pogonomyrmex barbatus</name>
    <name type="common">red harvester ant</name>
    <dbReference type="NCBI Taxonomy" id="144034"/>
    <lineage>
        <taxon>Eukaryota</taxon>
        <taxon>Metazoa</taxon>
        <taxon>Ecdysozoa</taxon>
        <taxon>Arthropoda</taxon>
        <taxon>Hexapoda</taxon>
        <taxon>Insecta</taxon>
        <taxon>Pterygota</taxon>
        <taxon>Neoptera</taxon>
        <taxon>Endopterygota</taxon>
        <taxon>Hymenoptera</taxon>
        <taxon>Apocrita</taxon>
        <taxon>Aculeata</taxon>
        <taxon>Formicoidea</taxon>
        <taxon>Formicidae</taxon>
        <taxon>Myrmicinae</taxon>
        <taxon>Pogonomyrmex</taxon>
    </lineage>
</organism>
<keyword evidence="8" id="KW-0067">ATP-binding</keyword>
<dbReference type="GeneID" id="105424465"/>
<dbReference type="InterPro" id="IPR000719">
    <property type="entry name" value="Prot_kinase_dom"/>
</dbReference>
<reference evidence="16" key="1">
    <citation type="submission" date="2025-08" db="UniProtKB">
        <authorList>
            <consortium name="RefSeq"/>
        </authorList>
    </citation>
    <scope>IDENTIFICATION</scope>
</reference>
<evidence type="ECO:0000256" key="1">
    <source>
        <dbReference type="ARBA" id="ARBA00004479"/>
    </source>
</evidence>
<evidence type="ECO:0000256" key="10">
    <source>
        <dbReference type="ARBA" id="ARBA00023136"/>
    </source>
</evidence>
<evidence type="ECO:0000256" key="7">
    <source>
        <dbReference type="ARBA" id="ARBA00022777"/>
    </source>
</evidence>
<dbReference type="Proteomes" id="UP000504615">
    <property type="component" value="Unplaced"/>
</dbReference>
<keyword evidence="4" id="KW-0812">Transmembrane</keyword>
<dbReference type="GO" id="GO:0043235">
    <property type="term" value="C:receptor complex"/>
    <property type="evidence" value="ECO:0007669"/>
    <property type="project" value="TreeGrafter"/>
</dbReference>
<dbReference type="Pfam" id="PF07714">
    <property type="entry name" value="PK_Tyr_Ser-Thr"/>
    <property type="match status" value="1"/>
</dbReference>
<dbReference type="KEGG" id="pbar:105424465"/>
<comment type="subcellular location">
    <subcellularLocation>
        <location evidence="1">Membrane</location>
        <topology evidence="1">Single-pass type I membrane protein</topology>
    </subcellularLocation>
</comment>
<dbReference type="InterPro" id="IPR011009">
    <property type="entry name" value="Kinase-like_dom_sf"/>
</dbReference>
<evidence type="ECO:0000256" key="13">
    <source>
        <dbReference type="ARBA" id="ARBA00051243"/>
    </source>
</evidence>
<evidence type="ECO:0000256" key="2">
    <source>
        <dbReference type="ARBA" id="ARBA00011902"/>
    </source>
</evidence>
<evidence type="ECO:0000256" key="6">
    <source>
        <dbReference type="ARBA" id="ARBA00022741"/>
    </source>
</evidence>
<dbReference type="InterPro" id="IPR050122">
    <property type="entry name" value="RTK"/>
</dbReference>
<keyword evidence="9" id="KW-1133">Transmembrane helix</keyword>
<evidence type="ECO:0000256" key="12">
    <source>
        <dbReference type="ARBA" id="ARBA00023180"/>
    </source>
</evidence>
<keyword evidence="10" id="KW-0472">Membrane</keyword>
<evidence type="ECO:0000256" key="8">
    <source>
        <dbReference type="ARBA" id="ARBA00022840"/>
    </source>
</evidence>
<keyword evidence="12" id="KW-0325">Glycoprotein</keyword>
<evidence type="ECO:0000259" key="14">
    <source>
        <dbReference type="PROSITE" id="PS50011"/>
    </source>
</evidence>
<dbReference type="GO" id="GO:0007169">
    <property type="term" value="P:cell surface receptor protein tyrosine kinase signaling pathway"/>
    <property type="evidence" value="ECO:0007669"/>
    <property type="project" value="TreeGrafter"/>
</dbReference>
<evidence type="ECO:0000313" key="15">
    <source>
        <dbReference type="Proteomes" id="UP000504615"/>
    </source>
</evidence>
<comment type="catalytic activity">
    <reaction evidence="13">
        <text>L-tyrosyl-[protein] + ATP = O-phospho-L-tyrosyl-[protein] + ADP + H(+)</text>
        <dbReference type="Rhea" id="RHEA:10596"/>
        <dbReference type="Rhea" id="RHEA-COMP:10136"/>
        <dbReference type="Rhea" id="RHEA-COMP:20101"/>
        <dbReference type="ChEBI" id="CHEBI:15378"/>
        <dbReference type="ChEBI" id="CHEBI:30616"/>
        <dbReference type="ChEBI" id="CHEBI:46858"/>
        <dbReference type="ChEBI" id="CHEBI:61978"/>
        <dbReference type="ChEBI" id="CHEBI:456216"/>
        <dbReference type="EC" id="2.7.10.1"/>
    </reaction>
</comment>
<dbReference type="RefSeq" id="XP_011633017.1">
    <property type="nucleotide sequence ID" value="XM_011634715.1"/>
</dbReference>
<dbReference type="AlphaFoldDB" id="A0A6I9VXH6"/>
<dbReference type="GO" id="GO:1902533">
    <property type="term" value="P:positive regulation of intracellular signal transduction"/>
    <property type="evidence" value="ECO:0007669"/>
    <property type="project" value="UniProtKB-ARBA"/>
</dbReference>
<protein>
    <recommendedName>
        <fullName evidence="2">receptor protein-tyrosine kinase</fullName>
        <ecNumber evidence="2">2.7.10.1</ecNumber>
    </recommendedName>
</protein>
<dbReference type="PROSITE" id="PS50011">
    <property type="entry name" value="PROTEIN_KINASE_DOM"/>
    <property type="match status" value="1"/>
</dbReference>
<keyword evidence="11" id="KW-0829">Tyrosine-protein kinase</keyword>